<reference evidence="6 7" key="1">
    <citation type="journal article" date="2018" name="Evol. Lett.">
        <title>Horizontal gene cluster transfer increased hallucinogenic mushroom diversity.</title>
        <authorList>
            <person name="Reynolds H.T."/>
            <person name="Vijayakumar V."/>
            <person name="Gluck-Thaler E."/>
            <person name="Korotkin H.B."/>
            <person name="Matheny P.B."/>
            <person name="Slot J.C."/>
        </authorList>
    </citation>
    <scope>NUCLEOTIDE SEQUENCE [LARGE SCALE GENOMIC DNA]</scope>
    <source>
        <strain evidence="6 7">2631</strain>
    </source>
</reference>
<dbReference type="InParanoid" id="A0A409W8T9"/>
<evidence type="ECO:0000259" key="5">
    <source>
        <dbReference type="Pfam" id="PF00091"/>
    </source>
</evidence>
<gene>
    <name evidence="6" type="ORF">CVT25_000079</name>
</gene>
<organism evidence="6 7">
    <name type="scientific">Psilocybe cyanescens</name>
    <dbReference type="NCBI Taxonomy" id="93625"/>
    <lineage>
        <taxon>Eukaryota</taxon>
        <taxon>Fungi</taxon>
        <taxon>Dikarya</taxon>
        <taxon>Basidiomycota</taxon>
        <taxon>Agaricomycotina</taxon>
        <taxon>Agaricomycetes</taxon>
        <taxon>Agaricomycetidae</taxon>
        <taxon>Agaricales</taxon>
        <taxon>Agaricineae</taxon>
        <taxon>Strophariaceae</taxon>
        <taxon>Psilocybe</taxon>
    </lineage>
</organism>
<proteinExistence type="inferred from homology"/>
<dbReference type="GO" id="GO:0007017">
    <property type="term" value="P:microtubule-based process"/>
    <property type="evidence" value="ECO:0007669"/>
    <property type="project" value="InterPro"/>
</dbReference>
<dbReference type="InterPro" id="IPR000217">
    <property type="entry name" value="Tubulin"/>
</dbReference>
<evidence type="ECO:0000256" key="4">
    <source>
        <dbReference type="ARBA" id="ARBA00023134"/>
    </source>
</evidence>
<dbReference type="GO" id="GO:0005874">
    <property type="term" value="C:microtubule"/>
    <property type="evidence" value="ECO:0007669"/>
    <property type="project" value="UniProtKB-KW"/>
</dbReference>
<comment type="caution">
    <text evidence="6">The sequence shown here is derived from an EMBL/GenBank/DDBJ whole genome shotgun (WGS) entry which is preliminary data.</text>
</comment>
<dbReference type="PANTHER" id="PTHR11588">
    <property type="entry name" value="TUBULIN"/>
    <property type="match status" value="1"/>
</dbReference>
<dbReference type="InterPro" id="IPR036525">
    <property type="entry name" value="Tubulin/FtsZ_GTPase_sf"/>
</dbReference>
<keyword evidence="2" id="KW-0493">Microtubule</keyword>
<evidence type="ECO:0000256" key="2">
    <source>
        <dbReference type="ARBA" id="ARBA00022701"/>
    </source>
</evidence>
<dbReference type="EMBL" id="NHYD01003660">
    <property type="protein sequence ID" value="PPQ74915.1"/>
    <property type="molecule type" value="Genomic_DNA"/>
</dbReference>
<comment type="similarity">
    <text evidence="1">Belongs to the tubulin family.</text>
</comment>
<dbReference type="STRING" id="93625.A0A409W8T9"/>
<dbReference type="GO" id="GO:0005525">
    <property type="term" value="F:GTP binding"/>
    <property type="evidence" value="ECO:0007669"/>
    <property type="project" value="UniProtKB-KW"/>
</dbReference>
<dbReference type="Pfam" id="PF00091">
    <property type="entry name" value="Tubulin"/>
    <property type="match status" value="1"/>
</dbReference>
<dbReference type="AlphaFoldDB" id="A0A409W8T9"/>
<keyword evidence="4" id="KW-0342">GTP-binding</keyword>
<name>A0A409W8T9_PSICY</name>
<feature type="domain" description="Tubulin/FtsZ GTPase" evidence="5">
    <location>
        <begin position="19"/>
        <end position="115"/>
    </location>
</feature>
<dbReference type="Gene3D" id="3.40.50.1440">
    <property type="entry name" value="Tubulin/FtsZ, GTPase domain"/>
    <property type="match status" value="2"/>
</dbReference>
<dbReference type="InterPro" id="IPR003008">
    <property type="entry name" value="Tubulin_FtsZ_GTPase"/>
</dbReference>
<evidence type="ECO:0000313" key="6">
    <source>
        <dbReference type="EMBL" id="PPQ74915.1"/>
    </source>
</evidence>
<evidence type="ECO:0000313" key="7">
    <source>
        <dbReference type="Proteomes" id="UP000283269"/>
    </source>
</evidence>
<protein>
    <recommendedName>
        <fullName evidence="5">Tubulin/FtsZ GTPase domain-containing protein</fullName>
    </recommendedName>
</protein>
<keyword evidence="7" id="KW-1185">Reference proteome</keyword>
<dbReference type="Proteomes" id="UP000283269">
    <property type="component" value="Unassembled WGS sequence"/>
</dbReference>
<evidence type="ECO:0000256" key="1">
    <source>
        <dbReference type="ARBA" id="ARBA00009636"/>
    </source>
</evidence>
<dbReference type="SUPFAM" id="SSF52490">
    <property type="entry name" value="Tubulin nucleotide-binding domain-like"/>
    <property type="match status" value="1"/>
</dbReference>
<keyword evidence="3" id="KW-0547">Nucleotide-binding</keyword>
<dbReference type="OrthoDB" id="1662883at2759"/>
<evidence type="ECO:0000256" key="3">
    <source>
        <dbReference type="ARBA" id="ARBA00022741"/>
    </source>
</evidence>
<accession>A0A409W8T9</accession>
<dbReference type="PRINTS" id="PR01161">
    <property type="entry name" value="TUBULIN"/>
</dbReference>
<sequence length="166" mass="18567">MSCRDYTKDQCGNQDELLQVGSTFWQRLCTEHGINEHGIRESWASDGGDRKDVFFYQADDEQYVPRSILVDLEPRVWNVDGGAGNNWAQWCASGERIYEEVMDMVEREAGSSDSLVCLNDHADSVVGLDNSAIAHMAADRLHSQTPSFDQTNQLISTVMATSTQTL</sequence>